<accession>A0A392UI47</accession>
<evidence type="ECO:0000313" key="1">
    <source>
        <dbReference type="EMBL" id="MCI73279.1"/>
    </source>
</evidence>
<dbReference type="AlphaFoldDB" id="A0A392UI47"/>
<evidence type="ECO:0000313" key="2">
    <source>
        <dbReference type="Proteomes" id="UP000265520"/>
    </source>
</evidence>
<dbReference type="EMBL" id="LXQA010835057">
    <property type="protein sequence ID" value="MCI73279.1"/>
    <property type="molecule type" value="Genomic_DNA"/>
</dbReference>
<proteinExistence type="predicted"/>
<keyword evidence="2" id="KW-1185">Reference proteome</keyword>
<protein>
    <submittedName>
        <fullName evidence="1">Uncharacterized protein</fullName>
    </submittedName>
</protein>
<name>A0A392UI47_9FABA</name>
<feature type="non-terminal residue" evidence="1">
    <location>
        <position position="1"/>
    </location>
</feature>
<dbReference type="Proteomes" id="UP000265520">
    <property type="component" value="Unassembled WGS sequence"/>
</dbReference>
<reference evidence="1 2" key="1">
    <citation type="journal article" date="2018" name="Front. Plant Sci.">
        <title>Red Clover (Trifolium pratense) and Zigzag Clover (T. medium) - A Picture of Genomic Similarities and Differences.</title>
        <authorList>
            <person name="Dluhosova J."/>
            <person name="Istvanek J."/>
            <person name="Nedelnik J."/>
            <person name="Repkova J."/>
        </authorList>
    </citation>
    <scope>NUCLEOTIDE SEQUENCE [LARGE SCALE GENOMIC DNA]</scope>
    <source>
        <strain evidence="2">cv. 10/8</strain>
        <tissue evidence="1">Leaf</tissue>
    </source>
</reference>
<organism evidence="1 2">
    <name type="scientific">Trifolium medium</name>
    <dbReference type="NCBI Taxonomy" id="97028"/>
    <lineage>
        <taxon>Eukaryota</taxon>
        <taxon>Viridiplantae</taxon>
        <taxon>Streptophyta</taxon>
        <taxon>Embryophyta</taxon>
        <taxon>Tracheophyta</taxon>
        <taxon>Spermatophyta</taxon>
        <taxon>Magnoliopsida</taxon>
        <taxon>eudicotyledons</taxon>
        <taxon>Gunneridae</taxon>
        <taxon>Pentapetalae</taxon>
        <taxon>rosids</taxon>
        <taxon>fabids</taxon>
        <taxon>Fabales</taxon>
        <taxon>Fabaceae</taxon>
        <taxon>Papilionoideae</taxon>
        <taxon>50 kb inversion clade</taxon>
        <taxon>NPAAA clade</taxon>
        <taxon>Hologalegina</taxon>
        <taxon>IRL clade</taxon>
        <taxon>Trifolieae</taxon>
        <taxon>Trifolium</taxon>
    </lineage>
</organism>
<sequence length="55" mass="5979">REEMARRTGKFTCRSRGSGSVRNMTGTDSPCTSSCSGIWGFVCPSATLLWRYLGG</sequence>
<comment type="caution">
    <text evidence="1">The sequence shown here is derived from an EMBL/GenBank/DDBJ whole genome shotgun (WGS) entry which is preliminary data.</text>
</comment>